<organism evidence="3">
    <name type="scientific">Haemonchus placei</name>
    <name type="common">Barber's pole worm</name>
    <dbReference type="NCBI Taxonomy" id="6290"/>
    <lineage>
        <taxon>Eukaryota</taxon>
        <taxon>Metazoa</taxon>
        <taxon>Ecdysozoa</taxon>
        <taxon>Nematoda</taxon>
        <taxon>Chromadorea</taxon>
        <taxon>Rhabditida</taxon>
        <taxon>Rhabditina</taxon>
        <taxon>Rhabditomorpha</taxon>
        <taxon>Strongyloidea</taxon>
        <taxon>Trichostrongylidae</taxon>
        <taxon>Haemonchus</taxon>
    </lineage>
</organism>
<reference evidence="1 2" key="2">
    <citation type="submission" date="2018-11" db="EMBL/GenBank/DDBJ databases">
        <authorList>
            <consortium name="Pathogen Informatics"/>
        </authorList>
    </citation>
    <scope>NUCLEOTIDE SEQUENCE [LARGE SCALE GENOMIC DNA]</scope>
    <source>
        <strain evidence="1 2">MHpl1</strain>
    </source>
</reference>
<dbReference type="EMBL" id="UZAF01019910">
    <property type="protein sequence ID" value="VDO64658.1"/>
    <property type="molecule type" value="Genomic_DNA"/>
</dbReference>
<reference evidence="3" key="1">
    <citation type="submission" date="2017-02" db="UniProtKB">
        <authorList>
            <consortium name="WormBaseParasite"/>
        </authorList>
    </citation>
    <scope>IDENTIFICATION</scope>
</reference>
<sequence length="247" mass="28534">MSADVWHFFLKEVDNADTKENGFPPSVSAWEWQWLRQVVALPGNHLDLSDPFTPAIQFSLECEEYWMALRPGPDFPTQPPQVNCAYQQGFSFEWSVNEGQNPGVCTTLADLVQCYYDYCSAFDLAILQIKMLNNDRMMLLGYSFHEEDHECLVVQIRVMQVPEETVVVHVDWRNPTDFPRFISCSEEQRFRNLNCDEWDADDSLCNNLAKFFMEGACEGEIDFERMFCVFHSGNPSPLSSLSFSTKE</sequence>
<protein>
    <submittedName>
        <fullName evidence="3">MAM domain-containing protein</fullName>
    </submittedName>
</protein>
<accession>A0A0N4WZH8</accession>
<keyword evidence="2" id="KW-1185">Reference proteome</keyword>
<proteinExistence type="predicted"/>
<dbReference type="Proteomes" id="UP000268014">
    <property type="component" value="Unassembled WGS sequence"/>
</dbReference>
<evidence type="ECO:0000313" key="2">
    <source>
        <dbReference type="Proteomes" id="UP000268014"/>
    </source>
</evidence>
<evidence type="ECO:0000313" key="1">
    <source>
        <dbReference type="EMBL" id="VDO64658.1"/>
    </source>
</evidence>
<dbReference type="WBParaSite" id="HPLM_0001734801-mRNA-1">
    <property type="protein sequence ID" value="HPLM_0001734801-mRNA-1"/>
    <property type="gene ID" value="HPLM_0001734801"/>
</dbReference>
<dbReference type="OrthoDB" id="5788704at2759"/>
<evidence type="ECO:0000313" key="3">
    <source>
        <dbReference type="WBParaSite" id="HPLM_0001734801-mRNA-1"/>
    </source>
</evidence>
<gene>
    <name evidence="1" type="ORF">HPLM_LOCUS17340</name>
</gene>
<dbReference type="AlphaFoldDB" id="A0A0N4WZH8"/>
<dbReference type="OMA" id="WLKQLCE"/>
<name>A0A0N4WZH8_HAEPC</name>